<keyword evidence="2" id="KW-1185">Reference proteome</keyword>
<evidence type="ECO:0000313" key="2">
    <source>
        <dbReference type="Proteomes" id="UP000822688"/>
    </source>
</evidence>
<reference evidence="1" key="1">
    <citation type="submission" date="2020-06" db="EMBL/GenBank/DDBJ databases">
        <title>WGS assembly of Ceratodon purpureus strain R40.</title>
        <authorList>
            <person name="Carey S.B."/>
            <person name="Jenkins J."/>
            <person name="Shu S."/>
            <person name="Lovell J.T."/>
            <person name="Sreedasyam A."/>
            <person name="Maumus F."/>
            <person name="Tiley G.P."/>
            <person name="Fernandez-Pozo N."/>
            <person name="Barry K."/>
            <person name="Chen C."/>
            <person name="Wang M."/>
            <person name="Lipzen A."/>
            <person name="Daum C."/>
            <person name="Saski C.A."/>
            <person name="Payton A.C."/>
            <person name="Mcbreen J.C."/>
            <person name="Conrad R.E."/>
            <person name="Kollar L.M."/>
            <person name="Olsson S."/>
            <person name="Huttunen S."/>
            <person name="Landis J.B."/>
            <person name="Wickett N.J."/>
            <person name="Johnson M.G."/>
            <person name="Rensing S.A."/>
            <person name="Grimwood J."/>
            <person name="Schmutz J."/>
            <person name="Mcdaniel S.F."/>
        </authorList>
    </citation>
    <scope>NUCLEOTIDE SEQUENCE</scope>
    <source>
        <strain evidence="1">R40</strain>
    </source>
</reference>
<gene>
    <name evidence="1" type="ORF">KC19_VG067900</name>
</gene>
<organism evidence="1 2">
    <name type="scientific">Ceratodon purpureus</name>
    <name type="common">Fire moss</name>
    <name type="synonym">Dicranum purpureum</name>
    <dbReference type="NCBI Taxonomy" id="3225"/>
    <lineage>
        <taxon>Eukaryota</taxon>
        <taxon>Viridiplantae</taxon>
        <taxon>Streptophyta</taxon>
        <taxon>Embryophyta</taxon>
        <taxon>Bryophyta</taxon>
        <taxon>Bryophytina</taxon>
        <taxon>Bryopsida</taxon>
        <taxon>Dicranidae</taxon>
        <taxon>Pseudoditrichales</taxon>
        <taxon>Ditrichaceae</taxon>
        <taxon>Ceratodon</taxon>
    </lineage>
</organism>
<name>A0A8T0HMT2_CERPU</name>
<protein>
    <submittedName>
        <fullName evidence="1">Uncharacterized protein</fullName>
    </submittedName>
</protein>
<evidence type="ECO:0000313" key="1">
    <source>
        <dbReference type="EMBL" id="KAG0572095.1"/>
    </source>
</evidence>
<sequence>MTKRKFPNSEHVQKLITSYFPLYSRHTSHADVVTEFNSLLTTTDGYVSETPESKQRNIAFYLGLCNTVESSPCRVVRSSAALFGRAGVVEVESLHHYPTTSCESANRQRT</sequence>
<accession>A0A8T0HMT2</accession>
<dbReference type="AlphaFoldDB" id="A0A8T0HMT2"/>
<dbReference type="Proteomes" id="UP000822688">
    <property type="component" value="Chromosome V"/>
</dbReference>
<proteinExistence type="predicted"/>
<comment type="caution">
    <text evidence="1">The sequence shown here is derived from an EMBL/GenBank/DDBJ whole genome shotgun (WGS) entry which is preliminary data.</text>
</comment>
<dbReference type="EMBL" id="CM026426">
    <property type="protein sequence ID" value="KAG0572095.1"/>
    <property type="molecule type" value="Genomic_DNA"/>
</dbReference>